<keyword evidence="2" id="KW-1185">Reference proteome</keyword>
<proteinExistence type="predicted"/>
<dbReference type="OMA" id="HHTYLAF"/>
<dbReference type="AlphaFoldDB" id="A0A2K5KU68"/>
<reference evidence="1" key="1">
    <citation type="submission" date="2025-08" db="UniProtKB">
        <authorList>
            <consortium name="Ensembl"/>
        </authorList>
    </citation>
    <scope>IDENTIFICATION</scope>
</reference>
<organism evidence="1 2">
    <name type="scientific">Cercocebus atys</name>
    <name type="common">Sooty mangabey</name>
    <name type="synonym">Cercocebus torquatus atys</name>
    <dbReference type="NCBI Taxonomy" id="9531"/>
    <lineage>
        <taxon>Eukaryota</taxon>
        <taxon>Metazoa</taxon>
        <taxon>Chordata</taxon>
        <taxon>Craniata</taxon>
        <taxon>Vertebrata</taxon>
        <taxon>Euteleostomi</taxon>
        <taxon>Mammalia</taxon>
        <taxon>Eutheria</taxon>
        <taxon>Euarchontoglires</taxon>
        <taxon>Primates</taxon>
        <taxon>Haplorrhini</taxon>
        <taxon>Catarrhini</taxon>
        <taxon>Cercopithecidae</taxon>
        <taxon>Cercopithecinae</taxon>
        <taxon>Cercocebus</taxon>
    </lineage>
</organism>
<reference evidence="1" key="2">
    <citation type="submission" date="2025-09" db="UniProtKB">
        <authorList>
            <consortium name="Ensembl"/>
        </authorList>
    </citation>
    <scope>IDENTIFICATION</scope>
</reference>
<evidence type="ECO:0000313" key="2">
    <source>
        <dbReference type="Proteomes" id="UP000233060"/>
    </source>
</evidence>
<dbReference type="Ensembl" id="ENSCATT00000017335.1">
    <property type="protein sequence ID" value="ENSCATP00000004256.1"/>
    <property type="gene ID" value="ENSCATG00000015231.1"/>
</dbReference>
<dbReference type="Proteomes" id="UP000233060">
    <property type="component" value="Unassembled WGS sequence"/>
</dbReference>
<protein>
    <submittedName>
        <fullName evidence="1">Uncharacterized protein</fullName>
    </submittedName>
</protein>
<evidence type="ECO:0000313" key="1">
    <source>
        <dbReference type="Ensembl" id="ENSCATP00000004256.1"/>
    </source>
</evidence>
<accession>A0A2K5KU68</accession>
<sequence>MLLNIFNQNESCHSMKKAYKLTLLYCIQVNEGWEGRFQDHICMLPSYVYHNSHFSFLREIPCILTNNSKPMSHHHTYLAFAEVELCTRISLLPFLFPDLKNIHQFFSSDV</sequence>
<dbReference type="Bgee" id="ENSCATG00000015231">
    <property type="expression patterns" value="Expressed in spleen and 3 other cell types or tissues"/>
</dbReference>
<dbReference type="GeneTree" id="ENSGT00910000147746"/>
<name>A0A2K5KU68_CERAT</name>